<evidence type="ECO:0000313" key="2">
    <source>
        <dbReference type="Proteomes" id="UP000199062"/>
    </source>
</evidence>
<dbReference type="EMBL" id="FOZK01000001">
    <property type="protein sequence ID" value="SFR89743.1"/>
    <property type="molecule type" value="Genomic_DNA"/>
</dbReference>
<dbReference type="OrthoDB" id="337900at2157"/>
<accession>A0A1I6KEV5</accession>
<dbReference type="AlphaFoldDB" id="A0A1I6KEV5"/>
<reference evidence="1 2" key="1">
    <citation type="submission" date="2016-10" db="EMBL/GenBank/DDBJ databases">
        <authorList>
            <person name="de Groot N.N."/>
        </authorList>
    </citation>
    <scope>NUCLEOTIDE SEQUENCE [LARGE SCALE GENOMIC DNA]</scope>
    <source>
        <strain evidence="1 2">CGMCC 1.10457</strain>
    </source>
</reference>
<proteinExistence type="predicted"/>
<gene>
    <name evidence="1" type="ORF">SAMN05216559_0681</name>
</gene>
<dbReference type="Gene3D" id="3.40.50.11440">
    <property type="match status" value="1"/>
</dbReference>
<dbReference type="RefSeq" id="WP_177227120.1">
    <property type="nucleotide sequence ID" value="NZ_FOZK01000001.1"/>
</dbReference>
<organism evidence="1 2">
    <name type="scientific">Halomicrobium zhouii</name>
    <dbReference type="NCBI Taxonomy" id="767519"/>
    <lineage>
        <taxon>Archaea</taxon>
        <taxon>Methanobacteriati</taxon>
        <taxon>Methanobacteriota</taxon>
        <taxon>Stenosarchaea group</taxon>
        <taxon>Halobacteria</taxon>
        <taxon>Halobacteriales</taxon>
        <taxon>Haloarculaceae</taxon>
        <taxon>Halomicrobium</taxon>
    </lineage>
</organism>
<name>A0A1I6KEV5_9EURY</name>
<dbReference type="Proteomes" id="UP000199062">
    <property type="component" value="Unassembled WGS sequence"/>
</dbReference>
<sequence>MVDLSIPGRERLEGANDYDLGDLPRFARARRHRDPPAVDDVRAATQDAVEALDFSDVPAGGEVAITAGSRGIADAPELLAAVVDEVELRGYEPFVFPSMGSHGGATAEGQVETLRSVGVTEERVGCPIRSSMAVEEVGTDVEGRPVFVAEDALAADGVVLANRVKAHTDYSGGLESGLAKMAVVGMGKHRGAEVTHNAALARGFDAVIGERAEIVLDAAPVVGGLALLENAHEHAAEIVGLPADRILDEEPDLLDRSKELLATLPVDDLDLLVVDEMGKEISGTGMDTNVLGRVDFHGQAEPDEPDITRVYVRSLTEASHGNAVGVGLADFAHVDVLEAIDLGDTYVNIATSGEPSRARLPYTVPADATALLVACSMTGVRDPADLRVARIENTLEPDDLLVSEPVADELADHSEVAVSDLEPLAFDADGELETPL</sequence>
<protein>
    <submittedName>
        <fullName evidence="1">Uncharacterized protein</fullName>
    </submittedName>
</protein>
<evidence type="ECO:0000313" key="1">
    <source>
        <dbReference type="EMBL" id="SFR89743.1"/>
    </source>
</evidence>
<keyword evidence="2" id="KW-1185">Reference proteome</keyword>